<proteinExistence type="predicted"/>
<evidence type="ECO:0000313" key="2">
    <source>
        <dbReference type="Proteomes" id="UP000735302"/>
    </source>
</evidence>
<keyword evidence="2" id="KW-1185">Reference proteome</keyword>
<name>A0AAV4CRR7_9GAST</name>
<protein>
    <submittedName>
        <fullName evidence="1">Uncharacterized protein</fullName>
    </submittedName>
</protein>
<evidence type="ECO:0000313" key="1">
    <source>
        <dbReference type="EMBL" id="GFO34587.1"/>
    </source>
</evidence>
<dbReference type="Proteomes" id="UP000735302">
    <property type="component" value="Unassembled WGS sequence"/>
</dbReference>
<comment type="caution">
    <text evidence="1">The sequence shown here is derived from an EMBL/GenBank/DDBJ whole genome shotgun (WGS) entry which is preliminary data.</text>
</comment>
<sequence length="91" mass="10451">MVYEDDADQEEGEATSYFGEQKALTFTYRLKTRNQIASSRVLLLNSKAADRWFNFRPPAEWLPGRGKGRSKCDWSESNIEFRGRDGAGVRN</sequence>
<reference evidence="1 2" key="1">
    <citation type="journal article" date="2021" name="Elife">
        <title>Chloroplast acquisition without the gene transfer in kleptoplastic sea slugs, Plakobranchus ocellatus.</title>
        <authorList>
            <person name="Maeda T."/>
            <person name="Takahashi S."/>
            <person name="Yoshida T."/>
            <person name="Shimamura S."/>
            <person name="Takaki Y."/>
            <person name="Nagai Y."/>
            <person name="Toyoda A."/>
            <person name="Suzuki Y."/>
            <person name="Arimoto A."/>
            <person name="Ishii H."/>
            <person name="Satoh N."/>
            <person name="Nishiyama T."/>
            <person name="Hasebe M."/>
            <person name="Maruyama T."/>
            <person name="Minagawa J."/>
            <person name="Obokata J."/>
            <person name="Shigenobu S."/>
        </authorList>
    </citation>
    <scope>NUCLEOTIDE SEQUENCE [LARGE SCALE GENOMIC DNA]</scope>
</reference>
<accession>A0AAV4CRR7</accession>
<gene>
    <name evidence="1" type="ORF">PoB_006109200</name>
</gene>
<organism evidence="1 2">
    <name type="scientific">Plakobranchus ocellatus</name>
    <dbReference type="NCBI Taxonomy" id="259542"/>
    <lineage>
        <taxon>Eukaryota</taxon>
        <taxon>Metazoa</taxon>
        <taxon>Spiralia</taxon>
        <taxon>Lophotrochozoa</taxon>
        <taxon>Mollusca</taxon>
        <taxon>Gastropoda</taxon>
        <taxon>Heterobranchia</taxon>
        <taxon>Euthyneura</taxon>
        <taxon>Panpulmonata</taxon>
        <taxon>Sacoglossa</taxon>
        <taxon>Placobranchoidea</taxon>
        <taxon>Plakobranchidae</taxon>
        <taxon>Plakobranchus</taxon>
    </lineage>
</organism>
<dbReference type="AlphaFoldDB" id="A0AAV4CRR7"/>
<dbReference type="EMBL" id="BLXT01006926">
    <property type="protein sequence ID" value="GFO34587.1"/>
    <property type="molecule type" value="Genomic_DNA"/>
</dbReference>